<keyword evidence="2" id="KW-1133">Transmembrane helix</keyword>
<gene>
    <name evidence="3" type="ORF">JKK62_06565</name>
</gene>
<dbReference type="AlphaFoldDB" id="A0A934TZ84"/>
<dbReference type="EMBL" id="JAEQMG010000049">
    <property type="protein sequence ID" value="MBK6088322.1"/>
    <property type="molecule type" value="Genomic_DNA"/>
</dbReference>
<feature type="transmembrane region" description="Helical" evidence="2">
    <location>
        <begin position="7"/>
        <end position="24"/>
    </location>
</feature>
<evidence type="ECO:0000313" key="4">
    <source>
        <dbReference type="Proteomes" id="UP000633365"/>
    </source>
</evidence>
<evidence type="ECO:0000256" key="1">
    <source>
        <dbReference type="SAM" id="MobiDB-lite"/>
    </source>
</evidence>
<feature type="region of interest" description="Disordered" evidence="1">
    <location>
        <begin position="57"/>
        <end position="88"/>
    </location>
</feature>
<accession>A0A934TZ84</accession>
<keyword evidence="2" id="KW-0812">Transmembrane</keyword>
<dbReference type="RefSeq" id="WP_201427227.1">
    <property type="nucleotide sequence ID" value="NZ_JAEQMG010000049.1"/>
</dbReference>
<protein>
    <submittedName>
        <fullName evidence="3">Uncharacterized protein</fullName>
    </submittedName>
</protein>
<sequence length="266" mass="29878">MNENNGKGWRCGLSAVVFLFVLIVSVKTGLWMISLLFLLIYIPFGIYAWFREKPPESSEKHPEPQKAVVSEALAEKKNSPAPQEAGSRKKSLTLLGECGLYGTGARIISTDKGFELFVEYYGSNTYEHFGVNDFVPDEVIRQNSLQALQDWMNAHPSQTFHEEITVKESDYIEFLRSCGIDVEAGSSQIIDEYPMTDATPECAEPYWKLLLQIGEAACAADASMVTKIYRDPKTDLYYQTDINGRVLVSLTQEQVKAIQQKHSQGD</sequence>
<proteinExistence type="predicted"/>
<dbReference type="Proteomes" id="UP000633365">
    <property type="component" value="Unassembled WGS sequence"/>
</dbReference>
<comment type="caution">
    <text evidence="3">The sequence shown here is derived from an EMBL/GenBank/DDBJ whole genome shotgun (WGS) entry which is preliminary data.</text>
</comment>
<reference evidence="3" key="1">
    <citation type="submission" date="2021-01" db="EMBL/GenBank/DDBJ databases">
        <title>Genome public.</title>
        <authorList>
            <person name="Liu C."/>
            <person name="Sun Q."/>
        </authorList>
    </citation>
    <scope>NUCLEOTIDE SEQUENCE</scope>
    <source>
        <strain evidence="3">M6</strain>
    </source>
</reference>
<name>A0A934TZ84_9FIRM</name>
<evidence type="ECO:0000313" key="3">
    <source>
        <dbReference type="EMBL" id="MBK6088322.1"/>
    </source>
</evidence>
<organism evidence="3 4">
    <name type="scientific">Ruminococcus difficilis</name>
    <dbReference type="NCBI Taxonomy" id="2763069"/>
    <lineage>
        <taxon>Bacteria</taxon>
        <taxon>Bacillati</taxon>
        <taxon>Bacillota</taxon>
        <taxon>Clostridia</taxon>
        <taxon>Eubacteriales</taxon>
        <taxon>Oscillospiraceae</taxon>
        <taxon>Ruminococcus</taxon>
    </lineage>
</organism>
<evidence type="ECO:0000256" key="2">
    <source>
        <dbReference type="SAM" id="Phobius"/>
    </source>
</evidence>
<keyword evidence="2" id="KW-0472">Membrane</keyword>
<keyword evidence="4" id="KW-1185">Reference proteome</keyword>